<protein>
    <submittedName>
        <fullName evidence="2">Uncharacterized protein</fullName>
    </submittedName>
</protein>
<evidence type="ECO:0000313" key="2">
    <source>
        <dbReference type="EMBL" id="CAK9165021.1"/>
    </source>
</evidence>
<evidence type="ECO:0000313" key="3">
    <source>
        <dbReference type="Proteomes" id="UP001642360"/>
    </source>
</evidence>
<name>A0ABC8T6H7_9AQUA</name>
<proteinExistence type="predicted"/>
<sequence>MTVAKIQMLLGRVLWTSRKRRHQIWPSGGEFFILGFSLFLDGPSRICPFFPKIANSFRRTLGSVQSSSKLNSLSMKEKPLARASISVGNIGEEKEFRSCKVSEGGSQGLMVVMQDILDNCVKGCDKGNTDSVKEGIWDDFEGDIDNNGVQQRMLLDMEEGYLNVDEVGLLSAGSGDSDSSSDDGSDCHKSGLKLRLNAEEVF</sequence>
<dbReference type="Proteomes" id="UP001642360">
    <property type="component" value="Unassembled WGS sequence"/>
</dbReference>
<dbReference type="EMBL" id="CAUOFW020004303">
    <property type="protein sequence ID" value="CAK9165021.1"/>
    <property type="molecule type" value="Genomic_DNA"/>
</dbReference>
<organism evidence="2 3">
    <name type="scientific">Ilex paraguariensis</name>
    <name type="common">yerba mate</name>
    <dbReference type="NCBI Taxonomy" id="185542"/>
    <lineage>
        <taxon>Eukaryota</taxon>
        <taxon>Viridiplantae</taxon>
        <taxon>Streptophyta</taxon>
        <taxon>Embryophyta</taxon>
        <taxon>Tracheophyta</taxon>
        <taxon>Spermatophyta</taxon>
        <taxon>Magnoliopsida</taxon>
        <taxon>eudicotyledons</taxon>
        <taxon>Gunneridae</taxon>
        <taxon>Pentapetalae</taxon>
        <taxon>asterids</taxon>
        <taxon>campanulids</taxon>
        <taxon>Aquifoliales</taxon>
        <taxon>Aquifoliaceae</taxon>
        <taxon>Ilex</taxon>
    </lineage>
</organism>
<dbReference type="AlphaFoldDB" id="A0ABC8T6H7"/>
<evidence type="ECO:0000313" key="1">
    <source>
        <dbReference type="EMBL" id="CAK9146465.1"/>
    </source>
</evidence>
<reference evidence="2 3" key="1">
    <citation type="submission" date="2024-02" db="EMBL/GenBank/DDBJ databases">
        <authorList>
            <person name="Vignale AGUSTIN F."/>
            <person name="Sosa J E."/>
            <person name="Modenutti C."/>
        </authorList>
    </citation>
    <scope>NUCLEOTIDE SEQUENCE [LARGE SCALE GENOMIC DNA]</scope>
</reference>
<comment type="caution">
    <text evidence="2">The sequence shown here is derived from an EMBL/GenBank/DDBJ whole genome shotgun (WGS) entry which is preliminary data.</text>
</comment>
<gene>
    <name evidence="1" type="ORF">ILEXP_LOCUS14312</name>
    <name evidence="2" type="ORF">ILEXP_LOCUS34164</name>
</gene>
<keyword evidence="3" id="KW-1185">Reference proteome</keyword>
<accession>A0ABC8T6H7</accession>
<dbReference type="EMBL" id="CAUOFW020001580">
    <property type="protein sequence ID" value="CAK9146465.1"/>
    <property type="molecule type" value="Genomic_DNA"/>
</dbReference>